<feature type="compositionally biased region" description="Gly residues" evidence="1">
    <location>
        <begin position="1"/>
        <end position="35"/>
    </location>
</feature>
<evidence type="ECO:0000313" key="2">
    <source>
        <dbReference type="EMBL" id="RCK03871.1"/>
    </source>
</evidence>
<dbReference type="AlphaFoldDB" id="A0A367U768"/>
<reference evidence="2 3" key="1">
    <citation type="submission" date="2014-07" db="EMBL/GenBank/DDBJ databases">
        <title>Draft genome sequence of Thalassospira xianhensis P-4 (MCCC 1A02616).</title>
        <authorList>
            <person name="Lai Q."/>
            <person name="Shao Z."/>
        </authorList>
    </citation>
    <scope>NUCLEOTIDE SEQUENCE [LARGE SCALE GENOMIC DNA]</scope>
    <source>
        <strain evidence="2 3">MCCC 1A02616</strain>
    </source>
</reference>
<dbReference type="RefSeq" id="WP_208638522.1">
    <property type="nucleotide sequence ID" value="NZ_JPWA01000045.1"/>
</dbReference>
<proteinExistence type="predicted"/>
<name>A0A367U768_9PROT</name>
<feature type="non-terminal residue" evidence="2">
    <location>
        <position position="1"/>
    </location>
</feature>
<evidence type="ECO:0000256" key="1">
    <source>
        <dbReference type="SAM" id="MobiDB-lite"/>
    </source>
</evidence>
<keyword evidence="3" id="KW-1185">Reference proteome</keyword>
<evidence type="ECO:0000313" key="3">
    <source>
        <dbReference type="Proteomes" id="UP000252419"/>
    </source>
</evidence>
<dbReference type="EMBL" id="JPWA01000045">
    <property type="protein sequence ID" value="RCK03871.1"/>
    <property type="molecule type" value="Genomic_DNA"/>
</dbReference>
<protein>
    <submittedName>
        <fullName evidence="2">Uncharacterized protein</fullName>
    </submittedName>
</protein>
<accession>A0A367U768</accession>
<comment type="caution">
    <text evidence="2">The sequence shown here is derived from an EMBL/GenBank/DDBJ whole genome shotgun (WGS) entry which is preliminary data.</text>
</comment>
<dbReference type="Proteomes" id="UP000252419">
    <property type="component" value="Unassembled WGS sequence"/>
</dbReference>
<sequence>PGGNDGILGAPSPGGEGPGTEGGTGETSTGDGGGDQAMSDGKGEAELAKALEDFSVQLAAFGDAAEMETMLLDQVLGTYRIPA</sequence>
<feature type="region of interest" description="Disordered" evidence="1">
    <location>
        <begin position="1"/>
        <end position="44"/>
    </location>
</feature>
<gene>
    <name evidence="2" type="ORF">TH5_23195</name>
</gene>
<organism evidence="2 3">
    <name type="scientific">Thalassospira xianhensis MCCC 1A02616</name>
    <dbReference type="NCBI Taxonomy" id="1177929"/>
    <lineage>
        <taxon>Bacteria</taxon>
        <taxon>Pseudomonadati</taxon>
        <taxon>Pseudomonadota</taxon>
        <taxon>Alphaproteobacteria</taxon>
        <taxon>Rhodospirillales</taxon>
        <taxon>Thalassospiraceae</taxon>
        <taxon>Thalassospira</taxon>
    </lineage>
</organism>